<sequence>MTSTCQARSRDVTRFSPPFLPAKQVATGQKVNGKKKKSTFRSLRSTTWTKHRPVSAPGTIENRAHRFYFGRCIISVLFCRVSRFSLTPRPAAASRAVEALDRAGPDSSVSSSRPRGFSKYLIWARFSIAFLLPTLFAPPHGVVTPALRERRDYPPSYRISCSLNPSQLAHSASQQRIRASKDHP</sequence>
<keyword evidence="1" id="KW-0812">Transmembrane</keyword>
<proteinExistence type="predicted"/>
<dbReference type="GeneID" id="55997963"/>
<evidence type="ECO:0000256" key="1">
    <source>
        <dbReference type="SAM" id="Phobius"/>
    </source>
</evidence>
<reference evidence="3" key="1">
    <citation type="submission" date="2020-06" db="EMBL/GenBank/DDBJ databases">
        <title>A chromosome-scale genome assembly of Talaromyces rugulosus W13939.</title>
        <authorList>
            <person name="Wang B."/>
            <person name="Guo L."/>
            <person name="Ye K."/>
            <person name="Wang L."/>
        </authorList>
    </citation>
    <scope>NUCLEOTIDE SEQUENCE [LARGE SCALE GENOMIC DNA]</scope>
    <source>
        <strain evidence="3">W13939</strain>
    </source>
</reference>
<keyword evidence="3" id="KW-1185">Reference proteome</keyword>
<evidence type="ECO:0000313" key="3">
    <source>
        <dbReference type="Proteomes" id="UP000509510"/>
    </source>
</evidence>
<gene>
    <name evidence="2" type="ORF">TRUGW13939_10484</name>
</gene>
<keyword evidence="1" id="KW-1133">Transmembrane helix</keyword>
<dbReference type="EMBL" id="CP055903">
    <property type="protein sequence ID" value="QKX63314.1"/>
    <property type="molecule type" value="Genomic_DNA"/>
</dbReference>
<organism evidence="2 3">
    <name type="scientific">Talaromyces rugulosus</name>
    <name type="common">Penicillium rugulosum</name>
    <dbReference type="NCBI Taxonomy" id="121627"/>
    <lineage>
        <taxon>Eukaryota</taxon>
        <taxon>Fungi</taxon>
        <taxon>Dikarya</taxon>
        <taxon>Ascomycota</taxon>
        <taxon>Pezizomycotina</taxon>
        <taxon>Eurotiomycetes</taxon>
        <taxon>Eurotiomycetidae</taxon>
        <taxon>Eurotiales</taxon>
        <taxon>Trichocomaceae</taxon>
        <taxon>Talaromyces</taxon>
        <taxon>Talaromyces sect. Islandici</taxon>
    </lineage>
</organism>
<feature type="transmembrane region" description="Helical" evidence="1">
    <location>
        <begin position="120"/>
        <end position="137"/>
    </location>
</feature>
<dbReference type="Proteomes" id="UP000509510">
    <property type="component" value="Chromosome VI"/>
</dbReference>
<protein>
    <submittedName>
        <fullName evidence="2">Uncharacterized protein</fullName>
    </submittedName>
</protein>
<dbReference type="AlphaFoldDB" id="A0A7H8RA57"/>
<name>A0A7H8RA57_TALRU</name>
<evidence type="ECO:0000313" key="2">
    <source>
        <dbReference type="EMBL" id="QKX63314.1"/>
    </source>
</evidence>
<accession>A0A7H8RA57</accession>
<dbReference type="RefSeq" id="XP_035349488.1">
    <property type="nucleotide sequence ID" value="XM_035493595.1"/>
</dbReference>
<dbReference type="KEGG" id="trg:TRUGW13939_10484"/>
<keyword evidence="1" id="KW-0472">Membrane</keyword>